<comment type="caution">
    <text evidence="1">The sequence shown here is derived from an EMBL/GenBank/DDBJ whole genome shotgun (WGS) entry which is preliminary data.</text>
</comment>
<dbReference type="OrthoDB" id="1723222at2759"/>
<name>A0A5B6VYX2_9ROSI</name>
<keyword evidence="1" id="KW-0548">Nucleotidyltransferase</keyword>
<evidence type="ECO:0000313" key="2">
    <source>
        <dbReference type="Proteomes" id="UP000325315"/>
    </source>
</evidence>
<keyword evidence="1" id="KW-0808">Transferase</keyword>
<evidence type="ECO:0000313" key="1">
    <source>
        <dbReference type="EMBL" id="KAA3474283.1"/>
    </source>
</evidence>
<reference evidence="2" key="1">
    <citation type="journal article" date="2019" name="Plant Biotechnol. J.">
        <title>Genome sequencing of the Australian wild diploid species Gossypium australe highlights disease resistance and delayed gland morphogenesis.</title>
        <authorList>
            <person name="Cai Y."/>
            <person name="Cai X."/>
            <person name="Wang Q."/>
            <person name="Wang P."/>
            <person name="Zhang Y."/>
            <person name="Cai C."/>
            <person name="Xu Y."/>
            <person name="Wang K."/>
            <person name="Zhou Z."/>
            <person name="Wang C."/>
            <person name="Geng S."/>
            <person name="Li B."/>
            <person name="Dong Q."/>
            <person name="Hou Y."/>
            <person name="Wang H."/>
            <person name="Ai P."/>
            <person name="Liu Z."/>
            <person name="Yi F."/>
            <person name="Sun M."/>
            <person name="An G."/>
            <person name="Cheng J."/>
            <person name="Zhang Y."/>
            <person name="Shi Q."/>
            <person name="Xie Y."/>
            <person name="Shi X."/>
            <person name="Chang Y."/>
            <person name="Huang F."/>
            <person name="Chen Y."/>
            <person name="Hong S."/>
            <person name="Mi L."/>
            <person name="Sun Q."/>
            <person name="Zhang L."/>
            <person name="Zhou B."/>
            <person name="Peng R."/>
            <person name="Zhang X."/>
            <person name="Liu F."/>
        </authorList>
    </citation>
    <scope>NUCLEOTIDE SEQUENCE [LARGE SCALE GENOMIC DNA]</scope>
    <source>
        <strain evidence="2">cv. PA1801</strain>
    </source>
</reference>
<accession>A0A5B6VYX2</accession>
<proteinExistence type="predicted"/>
<protein>
    <submittedName>
        <fullName evidence="1">Reverse transcriptase</fullName>
    </submittedName>
</protein>
<gene>
    <name evidence="1" type="ORF">EPI10_024583</name>
</gene>
<dbReference type="GO" id="GO:0003964">
    <property type="term" value="F:RNA-directed DNA polymerase activity"/>
    <property type="evidence" value="ECO:0007669"/>
    <property type="project" value="UniProtKB-KW"/>
</dbReference>
<sequence length="157" mass="18331">MPPYKLVYGKNCLLPIELEKRAYCAIKELNLDPNLGTEAQLFQLNVLEEFKKEQEETRCDDQEKNLPTGTTSKLRSIWTRPYTITQVFPYGVVELITKYRRTFLVNGQRVKHYFGGTLEAKIKKHELECKVVMDIKIEAQEQKVGWCWILDESSSNI</sequence>
<keyword evidence="1" id="KW-0695">RNA-directed DNA polymerase</keyword>
<keyword evidence="2" id="KW-1185">Reference proteome</keyword>
<organism evidence="1 2">
    <name type="scientific">Gossypium australe</name>
    <dbReference type="NCBI Taxonomy" id="47621"/>
    <lineage>
        <taxon>Eukaryota</taxon>
        <taxon>Viridiplantae</taxon>
        <taxon>Streptophyta</taxon>
        <taxon>Embryophyta</taxon>
        <taxon>Tracheophyta</taxon>
        <taxon>Spermatophyta</taxon>
        <taxon>Magnoliopsida</taxon>
        <taxon>eudicotyledons</taxon>
        <taxon>Gunneridae</taxon>
        <taxon>Pentapetalae</taxon>
        <taxon>rosids</taxon>
        <taxon>malvids</taxon>
        <taxon>Malvales</taxon>
        <taxon>Malvaceae</taxon>
        <taxon>Malvoideae</taxon>
        <taxon>Gossypium</taxon>
    </lineage>
</organism>
<dbReference type="AlphaFoldDB" id="A0A5B6VYX2"/>
<dbReference type="EMBL" id="SMMG02000005">
    <property type="protein sequence ID" value="KAA3474283.1"/>
    <property type="molecule type" value="Genomic_DNA"/>
</dbReference>
<dbReference type="Proteomes" id="UP000325315">
    <property type="component" value="Unassembled WGS sequence"/>
</dbReference>